<proteinExistence type="predicted"/>
<comment type="caution">
    <text evidence="2">The sequence shown here is derived from an EMBL/GenBank/DDBJ whole genome shotgun (WGS) entry which is preliminary data.</text>
</comment>
<dbReference type="OrthoDB" id="9809312at2"/>
<evidence type="ECO:0000259" key="1">
    <source>
        <dbReference type="Pfam" id="PF02036"/>
    </source>
</evidence>
<dbReference type="PANTHER" id="PTHR10094">
    <property type="entry name" value="STEROL CARRIER PROTEIN 2 SCP-2 FAMILY PROTEIN"/>
    <property type="match status" value="1"/>
</dbReference>
<gene>
    <name evidence="2" type="ORF">D3874_11310</name>
</gene>
<dbReference type="Proteomes" id="UP000284605">
    <property type="component" value="Unassembled WGS sequence"/>
</dbReference>
<organism evidence="2 3">
    <name type="scientific">Oleomonas cavernae</name>
    <dbReference type="NCBI Taxonomy" id="2320859"/>
    <lineage>
        <taxon>Bacteria</taxon>
        <taxon>Pseudomonadati</taxon>
        <taxon>Pseudomonadota</taxon>
        <taxon>Alphaproteobacteria</taxon>
        <taxon>Acetobacterales</taxon>
        <taxon>Acetobacteraceae</taxon>
        <taxon>Oleomonas</taxon>
    </lineage>
</organism>
<evidence type="ECO:0000313" key="3">
    <source>
        <dbReference type="Proteomes" id="UP000284605"/>
    </source>
</evidence>
<sequence length="104" mass="10919">MSADAVTQITQEMKARVGDNSGLGATLKFNFNGDGIVYVDGKSTPNTVSNEDKPADCTIKVGLADFMAMVDGKLDGTTAFMMGKLKVEGNMAVAMKLGPILGRK</sequence>
<dbReference type="SUPFAM" id="SSF55718">
    <property type="entry name" value="SCP-like"/>
    <property type="match status" value="1"/>
</dbReference>
<protein>
    <submittedName>
        <fullName evidence="2">Sterol-binding protein</fullName>
    </submittedName>
</protein>
<dbReference type="InterPro" id="IPR036527">
    <property type="entry name" value="SCP2_sterol-bd_dom_sf"/>
</dbReference>
<accession>A0A418WIS4</accession>
<dbReference type="PANTHER" id="PTHR10094:SF25">
    <property type="entry name" value="SCP2 STEROL-BINDING DOMAIN-CONTAINING PROTEIN 1"/>
    <property type="match status" value="1"/>
</dbReference>
<dbReference type="AlphaFoldDB" id="A0A418WIS4"/>
<dbReference type="Gene3D" id="3.30.1050.10">
    <property type="entry name" value="SCP2 sterol-binding domain"/>
    <property type="match status" value="1"/>
</dbReference>
<dbReference type="GO" id="GO:0005829">
    <property type="term" value="C:cytosol"/>
    <property type="evidence" value="ECO:0007669"/>
    <property type="project" value="TreeGrafter"/>
</dbReference>
<dbReference type="RefSeq" id="WP_119782256.1">
    <property type="nucleotide sequence ID" value="NZ_QYUK01000011.1"/>
</dbReference>
<dbReference type="Pfam" id="PF02036">
    <property type="entry name" value="SCP2"/>
    <property type="match status" value="1"/>
</dbReference>
<name>A0A418WIS4_9PROT</name>
<evidence type="ECO:0000313" key="2">
    <source>
        <dbReference type="EMBL" id="RJF89956.1"/>
    </source>
</evidence>
<feature type="domain" description="SCP2" evidence="1">
    <location>
        <begin position="21"/>
        <end position="101"/>
    </location>
</feature>
<keyword evidence="3" id="KW-1185">Reference proteome</keyword>
<dbReference type="EMBL" id="QYUK01000011">
    <property type="protein sequence ID" value="RJF89956.1"/>
    <property type="molecule type" value="Genomic_DNA"/>
</dbReference>
<dbReference type="InterPro" id="IPR003033">
    <property type="entry name" value="SCP2_sterol-bd_dom"/>
</dbReference>
<reference evidence="2 3" key="1">
    <citation type="submission" date="2018-09" db="EMBL/GenBank/DDBJ databases">
        <authorList>
            <person name="Zhu H."/>
        </authorList>
    </citation>
    <scope>NUCLEOTIDE SEQUENCE [LARGE SCALE GENOMIC DNA]</scope>
    <source>
        <strain evidence="2 3">K1W22B-8</strain>
    </source>
</reference>